<gene>
    <name evidence="1" type="ORF">BpHYR1_040189</name>
</gene>
<evidence type="ECO:0000313" key="1">
    <source>
        <dbReference type="EMBL" id="RNA07715.1"/>
    </source>
</evidence>
<dbReference type="Proteomes" id="UP000276133">
    <property type="component" value="Unassembled WGS sequence"/>
</dbReference>
<sequence length="381" mass="44102">MGHNLTDLEGGFRGESHFKKIADIYGSTSETAPVNIYTKWKRNDGHFRTKVLSKAFSHQNSSGLITDNKIQIYFNNVEWRNMQQCISKSTRPRFLASANQMISKKLKNVGIKWSFKLNTNNSFTTSKILLPGHFYWRGRIKCITCKNEIDGFIKTKPVANCGITFCFDWNGKNCSENVTIPKLQLKGEKRSLIQSEITAKGVQNFLSERAFFNEQDKTNISYENARKLKSLFKHRFQLRTQGFIHDIESNPIGFVMFSEIQVKMWAIIESMNPVWFFDSTGNDMVKYGGQKNILLHSLVAHDFIRHKMVSIGDFVSSQNDNDNQYFESMIKINTALLDRNSDWFKNVCESISPEIDKKQKEKNKENVNESKLFLYQSIENL</sequence>
<organism evidence="1 2">
    <name type="scientific">Brachionus plicatilis</name>
    <name type="common">Marine rotifer</name>
    <name type="synonym">Brachionus muelleri</name>
    <dbReference type="NCBI Taxonomy" id="10195"/>
    <lineage>
        <taxon>Eukaryota</taxon>
        <taxon>Metazoa</taxon>
        <taxon>Spiralia</taxon>
        <taxon>Gnathifera</taxon>
        <taxon>Rotifera</taxon>
        <taxon>Eurotatoria</taxon>
        <taxon>Monogononta</taxon>
        <taxon>Pseudotrocha</taxon>
        <taxon>Ploima</taxon>
        <taxon>Brachionidae</taxon>
        <taxon>Brachionus</taxon>
    </lineage>
</organism>
<keyword evidence="2" id="KW-1185">Reference proteome</keyword>
<reference evidence="1 2" key="1">
    <citation type="journal article" date="2018" name="Sci. Rep.">
        <title>Genomic signatures of local adaptation to the degree of environmental predictability in rotifers.</title>
        <authorList>
            <person name="Franch-Gras L."/>
            <person name="Hahn C."/>
            <person name="Garcia-Roger E.M."/>
            <person name="Carmona M.J."/>
            <person name="Serra M."/>
            <person name="Gomez A."/>
        </authorList>
    </citation>
    <scope>NUCLEOTIDE SEQUENCE [LARGE SCALE GENOMIC DNA]</scope>
    <source>
        <strain evidence="1">HYR1</strain>
    </source>
</reference>
<protein>
    <submittedName>
        <fullName evidence="1">Uncharacterized protein</fullName>
    </submittedName>
</protein>
<name>A0A3M7Q9T0_BRAPC</name>
<dbReference type="EMBL" id="REGN01006958">
    <property type="protein sequence ID" value="RNA07715.1"/>
    <property type="molecule type" value="Genomic_DNA"/>
</dbReference>
<dbReference type="AlphaFoldDB" id="A0A3M7Q9T0"/>
<accession>A0A3M7Q9T0</accession>
<comment type="caution">
    <text evidence="1">The sequence shown here is derived from an EMBL/GenBank/DDBJ whole genome shotgun (WGS) entry which is preliminary data.</text>
</comment>
<evidence type="ECO:0000313" key="2">
    <source>
        <dbReference type="Proteomes" id="UP000276133"/>
    </source>
</evidence>
<proteinExistence type="predicted"/>